<organism evidence="6 7">
    <name type="scientific">Carnobacterium iners</name>
    <dbReference type="NCBI Taxonomy" id="1073423"/>
    <lineage>
        <taxon>Bacteria</taxon>
        <taxon>Bacillati</taxon>
        <taxon>Bacillota</taxon>
        <taxon>Bacilli</taxon>
        <taxon>Lactobacillales</taxon>
        <taxon>Carnobacteriaceae</taxon>
        <taxon>Carnobacterium</taxon>
    </lineage>
</organism>
<dbReference type="Pfam" id="PF21543">
    <property type="entry name" value="CvfB_2nd"/>
    <property type="match status" value="1"/>
</dbReference>
<proteinExistence type="inferred from homology"/>
<dbReference type="PIRSF" id="PIRSF012524">
    <property type="entry name" value="YitL_S1"/>
    <property type="match status" value="1"/>
</dbReference>
<dbReference type="Pfam" id="PF21191">
    <property type="entry name" value="CvfB_1st"/>
    <property type="match status" value="1"/>
</dbReference>
<evidence type="ECO:0000259" key="3">
    <source>
        <dbReference type="Pfam" id="PF17783"/>
    </source>
</evidence>
<evidence type="ECO:0000259" key="2">
    <source>
        <dbReference type="Pfam" id="PF13509"/>
    </source>
</evidence>
<dbReference type="PANTHER" id="PTHR37296">
    <property type="entry name" value="CONSERVED VIRULENCE FACTOR B"/>
    <property type="match status" value="1"/>
</dbReference>
<dbReference type="PANTHER" id="PTHR37296:SF1">
    <property type="entry name" value="CONSERVED VIRULENCE FACTOR B"/>
    <property type="match status" value="1"/>
</dbReference>
<dbReference type="AlphaFoldDB" id="A0A1X7NDI5"/>
<comment type="similarity">
    <text evidence="1">Belongs to the CvfB family.</text>
</comment>
<dbReference type="InterPro" id="IPR012340">
    <property type="entry name" value="NA-bd_OB-fold"/>
</dbReference>
<reference evidence="6 7" key="1">
    <citation type="submission" date="2017-04" db="EMBL/GenBank/DDBJ databases">
        <authorList>
            <person name="Afonso C.L."/>
            <person name="Miller P.J."/>
            <person name="Scott M.A."/>
            <person name="Spackman E."/>
            <person name="Goraichik I."/>
            <person name="Dimitrov K.M."/>
            <person name="Suarez D.L."/>
            <person name="Swayne D.E."/>
        </authorList>
    </citation>
    <scope>NUCLEOTIDE SEQUENCE [LARGE SCALE GENOMIC DNA]</scope>
    <source>
        <strain evidence="6 7">LMG26642</strain>
    </source>
</reference>
<keyword evidence="7" id="KW-1185">Reference proteome</keyword>
<dbReference type="InterPro" id="IPR048588">
    <property type="entry name" value="CvfB_S1_2nd"/>
</dbReference>
<gene>
    <name evidence="6" type="ORF">SAMN04488700_1786</name>
</gene>
<dbReference type="RefSeq" id="WP_085559885.1">
    <property type="nucleotide sequence ID" value="NZ_FOAH01000003.1"/>
</dbReference>
<dbReference type="InterPro" id="IPR039566">
    <property type="entry name" value="CvfB_S1_st"/>
</dbReference>
<feature type="domain" description="Conserved virulence factor B-like winged helix" evidence="3">
    <location>
        <begin position="226"/>
        <end position="283"/>
    </location>
</feature>
<feature type="domain" description="Conserved virulence factor B second S1" evidence="4">
    <location>
        <begin position="72"/>
        <end position="133"/>
    </location>
</feature>
<dbReference type="Gene3D" id="1.10.10.10">
    <property type="entry name" value="Winged helix-like DNA-binding domain superfamily/Winged helix DNA-binding domain"/>
    <property type="match status" value="1"/>
</dbReference>
<feature type="domain" description="Conserved virulence factor B third S1" evidence="5">
    <location>
        <begin position="140"/>
        <end position="214"/>
    </location>
</feature>
<dbReference type="Gene3D" id="2.40.50.140">
    <property type="entry name" value="Nucleic acid-binding proteins"/>
    <property type="match status" value="2"/>
</dbReference>
<evidence type="ECO:0000259" key="4">
    <source>
        <dbReference type="Pfam" id="PF21191"/>
    </source>
</evidence>
<accession>A0A1X7NDI5</accession>
<evidence type="ECO:0000256" key="1">
    <source>
        <dbReference type="PIRNR" id="PIRNR012524"/>
    </source>
</evidence>
<protein>
    <recommendedName>
        <fullName evidence="8">S1 motif domain-containing protein</fullName>
    </recommendedName>
</protein>
<dbReference type="InterPro" id="IPR048587">
    <property type="entry name" value="CvfB_S1_3rd"/>
</dbReference>
<evidence type="ECO:0008006" key="8">
    <source>
        <dbReference type="Google" id="ProtNLM"/>
    </source>
</evidence>
<dbReference type="InterPro" id="IPR040764">
    <property type="entry name" value="CvfB_WH"/>
</dbReference>
<feature type="domain" description="Conserved virulence factor B first S1" evidence="2">
    <location>
        <begin position="5"/>
        <end position="62"/>
    </location>
</feature>
<dbReference type="OrthoDB" id="9801597at2"/>
<dbReference type="Pfam" id="PF17783">
    <property type="entry name" value="WHD_CvfB"/>
    <property type="match status" value="1"/>
</dbReference>
<dbReference type="InterPro" id="IPR014464">
    <property type="entry name" value="CvfB_fam"/>
</dbReference>
<dbReference type="Proteomes" id="UP000193435">
    <property type="component" value="Unassembled WGS sequence"/>
</dbReference>
<dbReference type="Gene3D" id="2.40.50.330">
    <property type="match status" value="1"/>
</dbReference>
<sequence>MNQSLGNIITGLVTDINEKAYFIQKDGVTYKLSKDESTNYELGDTVEGFAYVSLNKETILTQEIPTIRIGTFAWATVIDTRKDLGVFMDVGLPDKELVVSLDELPVLKHLWPKKGDQLMITIKVDEKDRMWGTLVPETVFESLSEKASPDLNNQNITATAYRLKMVGTFVITSDNYLGFIHPSERKDEPRMGEVVSGRVIGVRPDGVLNISLMPRAHEAIGDDAGMLLAILERTAEGSFPYTDKSDANEIRERFGISKSQFKRALGNLMKQRMIIQEDGETKLVEQMIESEPEVEVETTDAVSKIE</sequence>
<dbReference type="InterPro" id="IPR036388">
    <property type="entry name" value="WH-like_DNA-bd_sf"/>
</dbReference>
<evidence type="ECO:0000313" key="7">
    <source>
        <dbReference type="Proteomes" id="UP000193435"/>
    </source>
</evidence>
<dbReference type="Pfam" id="PF13509">
    <property type="entry name" value="S1_2"/>
    <property type="match status" value="1"/>
</dbReference>
<evidence type="ECO:0000313" key="6">
    <source>
        <dbReference type="EMBL" id="SMH35290.1"/>
    </source>
</evidence>
<name>A0A1X7NDI5_9LACT</name>
<dbReference type="STRING" id="1073423.SAMN04488700_1786"/>
<evidence type="ECO:0000259" key="5">
    <source>
        <dbReference type="Pfam" id="PF21543"/>
    </source>
</evidence>
<dbReference type="EMBL" id="FXBJ01000002">
    <property type="protein sequence ID" value="SMH35290.1"/>
    <property type="molecule type" value="Genomic_DNA"/>
</dbReference>